<evidence type="ECO:0000313" key="3">
    <source>
        <dbReference type="EnsemblPlants" id="EMT02935"/>
    </source>
</evidence>
<protein>
    <recommendedName>
        <fullName evidence="2">Disease resistance R13L4/SHOC-2-like LRR domain-containing protein</fullName>
    </recommendedName>
</protein>
<dbReference type="InterPro" id="IPR032675">
    <property type="entry name" value="LRR_dom_sf"/>
</dbReference>
<feature type="domain" description="Disease resistance R13L4/SHOC-2-like LRR" evidence="2">
    <location>
        <begin position="27"/>
        <end position="354"/>
    </location>
</feature>
<sequence length="415" mass="46098">MTQKNAGAQEPDATVDDDSYYTGGVVTEFKLVRVLNLQLTGQGHRDDDIADLTGISEMFQLRYLKIASDVCIKLPNNVLQYLGTLDITDARFAPVPWDVNFPRLLHLHLSLPVQRDLLDWVDRIGSPSLMSLGTLNYLQELHLTISSLSTFKHVVKNMEALGSLLGGHDNLKSIAVAHASPVKNTAASKTNILWDCMEPPPLLQRFEFSPHISCIFSQVPSWVGKLGNLCILKIAVRELMMNSVNILRGLPALTALSLYVETAPDDNIIFDKAGFSVLKYFKFTFMRGIAWVKFEADAMPNLWKLKLVFKAIPPMDHPQWRTYGHGTALINIDYMPGLREIFTKFGGTAADLEYVTRIGIASNHPSNPIIDVQLVDSGSYVDESTETEITSTHEILEEKPDVIIKSGSGNTSLGR</sequence>
<dbReference type="Pfam" id="PF23598">
    <property type="entry name" value="LRR_14"/>
    <property type="match status" value="1"/>
</dbReference>
<dbReference type="AlphaFoldDB" id="N1QRM9"/>
<dbReference type="EnsemblPlants" id="EMT02935">
    <property type="protein sequence ID" value="EMT02935"/>
    <property type="gene ID" value="F775_22282"/>
</dbReference>
<reference evidence="3" key="1">
    <citation type="submission" date="2015-06" db="UniProtKB">
        <authorList>
            <consortium name="EnsemblPlants"/>
        </authorList>
    </citation>
    <scope>IDENTIFICATION</scope>
</reference>
<organism evidence="3">
    <name type="scientific">Aegilops tauschii</name>
    <name type="common">Tausch's goatgrass</name>
    <name type="synonym">Aegilops squarrosa</name>
    <dbReference type="NCBI Taxonomy" id="37682"/>
    <lineage>
        <taxon>Eukaryota</taxon>
        <taxon>Viridiplantae</taxon>
        <taxon>Streptophyta</taxon>
        <taxon>Embryophyta</taxon>
        <taxon>Tracheophyta</taxon>
        <taxon>Spermatophyta</taxon>
        <taxon>Magnoliopsida</taxon>
        <taxon>Liliopsida</taxon>
        <taxon>Poales</taxon>
        <taxon>Poaceae</taxon>
        <taxon>BOP clade</taxon>
        <taxon>Pooideae</taxon>
        <taxon>Triticodae</taxon>
        <taxon>Triticeae</taxon>
        <taxon>Triticinae</taxon>
        <taxon>Aegilops</taxon>
    </lineage>
</organism>
<dbReference type="PANTHER" id="PTHR23155:SF1087">
    <property type="entry name" value="OS11G0462900 PROTEIN"/>
    <property type="match status" value="1"/>
</dbReference>
<name>N1QRM9_AEGTA</name>
<dbReference type="InterPro" id="IPR055414">
    <property type="entry name" value="LRR_R13L4/SHOC2-like"/>
</dbReference>
<proteinExistence type="predicted"/>
<dbReference type="Gene3D" id="3.80.10.10">
    <property type="entry name" value="Ribonuclease Inhibitor"/>
    <property type="match status" value="1"/>
</dbReference>
<dbReference type="SUPFAM" id="SSF52047">
    <property type="entry name" value="RNI-like"/>
    <property type="match status" value="1"/>
</dbReference>
<dbReference type="PANTHER" id="PTHR23155">
    <property type="entry name" value="DISEASE RESISTANCE PROTEIN RP"/>
    <property type="match status" value="1"/>
</dbReference>
<dbReference type="GO" id="GO:0098542">
    <property type="term" value="P:defense response to other organism"/>
    <property type="evidence" value="ECO:0007669"/>
    <property type="project" value="TreeGrafter"/>
</dbReference>
<keyword evidence="1" id="KW-0677">Repeat</keyword>
<evidence type="ECO:0000259" key="2">
    <source>
        <dbReference type="Pfam" id="PF23598"/>
    </source>
</evidence>
<accession>N1QRM9</accession>
<evidence type="ECO:0000256" key="1">
    <source>
        <dbReference type="ARBA" id="ARBA00022737"/>
    </source>
</evidence>
<dbReference type="InterPro" id="IPR044974">
    <property type="entry name" value="Disease_R_plants"/>
</dbReference>